<dbReference type="Pfam" id="PF10099">
    <property type="entry name" value="RskA_C"/>
    <property type="match status" value="1"/>
</dbReference>
<evidence type="ECO:0000256" key="2">
    <source>
        <dbReference type="ARBA" id="ARBA00004236"/>
    </source>
</evidence>
<protein>
    <recommendedName>
        <fullName evidence="10">Regulator of SigK</fullName>
    </recommendedName>
    <alternativeName>
        <fullName evidence="9">Sigma-K anti-sigma factor RskA</fullName>
    </alternativeName>
</protein>
<dbReference type="EMBL" id="FPAB01000001">
    <property type="protein sequence ID" value="SFS38963.1"/>
    <property type="molecule type" value="Genomic_DNA"/>
</dbReference>
<proteinExistence type="predicted"/>
<evidence type="ECO:0000256" key="7">
    <source>
        <dbReference type="ARBA" id="ARBA00023136"/>
    </source>
</evidence>
<evidence type="ECO:0000313" key="15">
    <source>
        <dbReference type="Proteomes" id="UP000198873"/>
    </source>
</evidence>
<dbReference type="AlphaFoldDB" id="A0A1I6PFN2"/>
<dbReference type="GO" id="GO:0006417">
    <property type="term" value="P:regulation of translation"/>
    <property type="evidence" value="ECO:0007669"/>
    <property type="project" value="TreeGrafter"/>
</dbReference>
<evidence type="ECO:0000313" key="14">
    <source>
        <dbReference type="EMBL" id="SFS38963.1"/>
    </source>
</evidence>
<keyword evidence="14" id="KW-0862">Zinc</keyword>
<organism evidence="14 15">
    <name type="scientific">Streptomyces harbinensis</name>
    <dbReference type="NCBI Taxonomy" id="1176198"/>
    <lineage>
        <taxon>Bacteria</taxon>
        <taxon>Bacillati</taxon>
        <taxon>Actinomycetota</taxon>
        <taxon>Actinomycetes</taxon>
        <taxon>Kitasatosporales</taxon>
        <taxon>Streptomycetaceae</taxon>
        <taxon>Streptomyces</taxon>
    </lineage>
</organism>
<keyword evidence="5 11" id="KW-1133">Transmembrane helix</keyword>
<dbReference type="InterPro" id="IPR051474">
    <property type="entry name" value="Anti-sigma-K/W_factor"/>
</dbReference>
<evidence type="ECO:0000256" key="5">
    <source>
        <dbReference type="ARBA" id="ARBA00022989"/>
    </source>
</evidence>
<feature type="transmembrane region" description="Helical" evidence="11">
    <location>
        <begin position="95"/>
        <end position="115"/>
    </location>
</feature>
<dbReference type="Pfam" id="PF13490">
    <property type="entry name" value="zf-HC2"/>
    <property type="match status" value="1"/>
</dbReference>
<keyword evidence="14" id="KW-0479">Metal-binding</keyword>
<dbReference type="GO" id="GO:0016989">
    <property type="term" value="F:sigma factor antagonist activity"/>
    <property type="evidence" value="ECO:0007669"/>
    <property type="project" value="TreeGrafter"/>
</dbReference>
<feature type="domain" description="Anti-sigma K factor RskA C-terminal" evidence="12">
    <location>
        <begin position="96"/>
        <end position="238"/>
    </location>
</feature>
<dbReference type="RefSeq" id="WP_093842013.1">
    <property type="nucleotide sequence ID" value="NZ_FPAB01000001.1"/>
</dbReference>
<keyword evidence="4 11" id="KW-0812">Transmembrane</keyword>
<evidence type="ECO:0000256" key="11">
    <source>
        <dbReference type="SAM" id="Phobius"/>
    </source>
</evidence>
<dbReference type="Gene3D" id="1.10.10.1320">
    <property type="entry name" value="Anti-sigma factor, zinc-finger domain"/>
    <property type="match status" value="1"/>
</dbReference>
<keyword evidence="15" id="KW-1185">Reference proteome</keyword>
<comment type="subcellular location">
    <subcellularLocation>
        <location evidence="2">Cell membrane</location>
    </subcellularLocation>
    <subcellularLocation>
        <location evidence="1">Membrane</location>
        <topology evidence="1">Single-pass membrane protein</topology>
    </subcellularLocation>
</comment>
<dbReference type="STRING" id="1176198.SAMN05444716_101471"/>
<evidence type="ECO:0000256" key="8">
    <source>
        <dbReference type="ARBA" id="ARBA00023163"/>
    </source>
</evidence>
<keyword evidence="3" id="KW-1003">Cell membrane</keyword>
<keyword evidence="7 11" id="KW-0472">Membrane</keyword>
<keyword evidence="14" id="KW-0863">Zinc-finger</keyword>
<keyword evidence="6" id="KW-0805">Transcription regulation</keyword>
<evidence type="ECO:0000256" key="3">
    <source>
        <dbReference type="ARBA" id="ARBA00022475"/>
    </source>
</evidence>
<name>A0A1I6PFN2_9ACTN</name>
<keyword evidence="8" id="KW-0804">Transcription</keyword>
<evidence type="ECO:0000259" key="13">
    <source>
        <dbReference type="Pfam" id="PF13490"/>
    </source>
</evidence>
<dbReference type="PANTHER" id="PTHR37461">
    <property type="entry name" value="ANTI-SIGMA-K FACTOR RSKA"/>
    <property type="match status" value="1"/>
</dbReference>
<evidence type="ECO:0000256" key="10">
    <source>
        <dbReference type="ARBA" id="ARBA00030803"/>
    </source>
</evidence>
<dbReference type="GO" id="GO:0005886">
    <property type="term" value="C:plasma membrane"/>
    <property type="evidence" value="ECO:0007669"/>
    <property type="project" value="UniProtKB-SubCell"/>
</dbReference>
<dbReference type="InterPro" id="IPR041916">
    <property type="entry name" value="Anti_sigma_zinc_sf"/>
</dbReference>
<evidence type="ECO:0000256" key="6">
    <source>
        <dbReference type="ARBA" id="ARBA00023015"/>
    </source>
</evidence>
<dbReference type="PANTHER" id="PTHR37461:SF1">
    <property type="entry name" value="ANTI-SIGMA-K FACTOR RSKA"/>
    <property type="match status" value="1"/>
</dbReference>
<reference evidence="15" key="1">
    <citation type="submission" date="2016-10" db="EMBL/GenBank/DDBJ databases">
        <authorList>
            <person name="Varghese N."/>
            <person name="Submissions S."/>
        </authorList>
    </citation>
    <scope>NUCLEOTIDE SEQUENCE [LARGE SCALE GENOMIC DNA]</scope>
    <source>
        <strain evidence="15">CGMCC 4.7047</strain>
    </source>
</reference>
<dbReference type="Proteomes" id="UP000198873">
    <property type="component" value="Unassembled WGS sequence"/>
</dbReference>
<evidence type="ECO:0000256" key="9">
    <source>
        <dbReference type="ARBA" id="ARBA00029829"/>
    </source>
</evidence>
<accession>A0A1I6PFN2</accession>
<evidence type="ECO:0000259" key="12">
    <source>
        <dbReference type="Pfam" id="PF10099"/>
    </source>
</evidence>
<feature type="domain" description="Putative zinc-finger" evidence="13">
    <location>
        <begin position="4"/>
        <end position="37"/>
    </location>
</feature>
<dbReference type="InterPro" id="IPR027383">
    <property type="entry name" value="Znf_put"/>
</dbReference>
<evidence type="ECO:0000256" key="4">
    <source>
        <dbReference type="ARBA" id="ARBA00022692"/>
    </source>
</evidence>
<sequence>MSVEDVHTLSGAYALDALPAPEREEFERHLERCEACAREVRELSETAARLAGAVALAPPTALRDRVMGRIGTVRQDPPPGAFGGLRRRTRRMLPGLALAAALAAAALGGTTVWQWQSARDAQREVQQAQEHAALLAQVLAAPDAVVSSGALPGGGTGTVVVSAGTNRAAFMTSGMPAPPDGMVYQLWFDDHGAMRPAGLLDPAAPDEAVLMDGALDGADGMGITLEPAGGSPQPTSDPLAVMEFPSA</sequence>
<dbReference type="GO" id="GO:0008270">
    <property type="term" value="F:zinc ion binding"/>
    <property type="evidence" value="ECO:0007669"/>
    <property type="project" value="UniProtKB-KW"/>
</dbReference>
<dbReference type="InterPro" id="IPR018764">
    <property type="entry name" value="RskA_C"/>
</dbReference>
<evidence type="ECO:0000256" key="1">
    <source>
        <dbReference type="ARBA" id="ARBA00004167"/>
    </source>
</evidence>
<gene>
    <name evidence="14" type="ORF">SAMN05444716_101471</name>
</gene>